<dbReference type="Proteomes" id="UP000623687">
    <property type="component" value="Unassembled WGS sequence"/>
</dbReference>
<comment type="caution">
    <text evidence="1">The sequence shown here is derived from an EMBL/GenBank/DDBJ whole genome shotgun (WGS) entry which is preliminary data.</text>
</comment>
<dbReference type="VEuPathDB" id="FungiDB:PC9H_006716"/>
<protein>
    <submittedName>
        <fullName evidence="1">Uncharacterized protein</fullName>
    </submittedName>
</protein>
<proteinExistence type="predicted"/>
<reference evidence="1" key="1">
    <citation type="submission" date="2019-07" db="EMBL/GenBank/DDBJ databases">
        <authorList>
            <person name="Palmer J.M."/>
        </authorList>
    </citation>
    <scope>NUCLEOTIDE SEQUENCE</scope>
    <source>
        <strain evidence="1">PC9</strain>
    </source>
</reference>
<name>A0A8H6ZU90_PLEOS</name>
<evidence type="ECO:0000313" key="1">
    <source>
        <dbReference type="EMBL" id="KAF7431001.1"/>
    </source>
</evidence>
<dbReference type="OrthoDB" id="3269759at2759"/>
<gene>
    <name evidence="1" type="ORF">PC9H_006716</name>
</gene>
<organism evidence="1 2">
    <name type="scientific">Pleurotus ostreatus</name>
    <name type="common">Oyster mushroom</name>
    <name type="synonym">White-rot fungus</name>
    <dbReference type="NCBI Taxonomy" id="5322"/>
    <lineage>
        <taxon>Eukaryota</taxon>
        <taxon>Fungi</taxon>
        <taxon>Dikarya</taxon>
        <taxon>Basidiomycota</taxon>
        <taxon>Agaricomycotina</taxon>
        <taxon>Agaricomycetes</taxon>
        <taxon>Agaricomycetidae</taxon>
        <taxon>Agaricales</taxon>
        <taxon>Pleurotineae</taxon>
        <taxon>Pleurotaceae</taxon>
        <taxon>Pleurotus</taxon>
    </lineage>
</organism>
<keyword evidence="2" id="KW-1185">Reference proteome</keyword>
<sequence>MTSIKVGDEFLRVPKLDAAGNNWVIYRDRLMWAVDARGLLKHLNGTGSEPVNPVPVLASPEDLKEWHQGEAVVKQQIAGTIPDSVRATSRCVIGASKEPLRGY</sequence>
<accession>A0A8H6ZU90</accession>
<dbReference type="GeneID" id="59376534"/>
<dbReference type="RefSeq" id="XP_036632279.1">
    <property type="nucleotide sequence ID" value="XM_036776260.1"/>
</dbReference>
<evidence type="ECO:0000313" key="2">
    <source>
        <dbReference type="Proteomes" id="UP000623687"/>
    </source>
</evidence>
<dbReference type="AlphaFoldDB" id="A0A8H6ZU90"/>
<dbReference type="EMBL" id="JACETU010000004">
    <property type="protein sequence ID" value="KAF7431001.1"/>
    <property type="molecule type" value="Genomic_DNA"/>
</dbReference>